<dbReference type="EMBL" id="RPBY01000014">
    <property type="protein sequence ID" value="NCH90019.1"/>
    <property type="molecule type" value="Genomic_DNA"/>
</dbReference>
<evidence type="ECO:0000313" key="1">
    <source>
        <dbReference type="EMBL" id="NCH90019.1"/>
    </source>
</evidence>
<proteinExistence type="predicted"/>
<comment type="caution">
    <text evidence="1">The sequence shown here is derived from an EMBL/GenBank/DDBJ whole genome shotgun (WGS) entry which is preliminary data.</text>
</comment>
<sequence>MYKSPGFDHYRRALAKFQPFFAEIRLTLLKKSASVTWQHCSENVCVALAKFRHRNGLWITLCANAYKPGFCWGMQQSDIFMSFSCCGEKRTPYNAPPSTRR</sequence>
<organism evidence="1 2">
    <name type="scientific">Cronobacter dublinensis</name>
    <dbReference type="NCBI Taxonomy" id="413497"/>
    <lineage>
        <taxon>Bacteria</taxon>
        <taxon>Pseudomonadati</taxon>
        <taxon>Pseudomonadota</taxon>
        <taxon>Gammaproteobacteria</taxon>
        <taxon>Enterobacterales</taxon>
        <taxon>Enterobacteriaceae</taxon>
        <taxon>Cronobacter</taxon>
    </lineage>
</organism>
<dbReference type="Proteomes" id="UP000778262">
    <property type="component" value="Unassembled WGS sequence"/>
</dbReference>
<gene>
    <name evidence="1" type="ORF">EHJ13_21665</name>
</gene>
<dbReference type="AlphaFoldDB" id="A0A9Q4T801"/>
<evidence type="ECO:0000313" key="2">
    <source>
        <dbReference type="Proteomes" id="UP000778262"/>
    </source>
</evidence>
<name>A0A9Q4T801_9ENTR</name>
<reference evidence="1" key="1">
    <citation type="submission" date="2018-11" db="EMBL/GenBank/DDBJ databases">
        <title>Genomics analysis of Putative Virulence Factors on Adhesion and Cytotoxicity for Cronobacter spp.</title>
        <authorList>
            <person name="Cui J."/>
        </authorList>
    </citation>
    <scope>NUCLEOTIDE SEQUENCE</scope>
    <source>
        <strain evidence="1">SD69</strain>
    </source>
</reference>
<protein>
    <submittedName>
        <fullName evidence="1">Uncharacterized protein</fullName>
    </submittedName>
</protein>
<accession>A0A9Q4T801</accession>